<sequence>MCDGALVPVRVAAIHGGRDINYKNENAEPVSPGLPA</sequence>
<name>V8QXK5_9BURK</name>
<gene>
    <name evidence="1" type="ORF">W822_01380</name>
</gene>
<evidence type="ECO:0000313" key="2">
    <source>
        <dbReference type="Proteomes" id="UP000018733"/>
    </source>
</evidence>
<evidence type="ECO:0000313" key="1">
    <source>
        <dbReference type="EMBL" id="ETF04646.1"/>
    </source>
</evidence>
<organism evidence="1 2">
    <name type="scientific">Advenella kashmirensis W13003</name>
    <dbReference type="NCBI Taxonomy" id="1424334"/>
    <lineage>
        <taxon>Bacteria</taxon>
        <taxon>Pseudomonadati</taxon>
        <taxon>Pseudomonadota</taxon>
        <taxon>Betaproteobacteria</taxon>
        <taxon>Burkholderiales</taxon>
        <taxon>Alcaligenaceae</taxon>
    </lineage>
</organism>
<protein>
    <submittedName>
        <fullName evidence="1">Uncharacterized protein</fullName>
    </submittedName>
</protein>
<dbReference type="AlphaFoldDB" id="V8QXK5"/>
<comment type="caution">
    <text evidence="1">The sequence shown here is derived from an EMBL/GenBank/DDBJ whole genome shotgun (WGS) entry which is preliminary data.</text>
</comment>
<dbReference type="EMBL" id="AYXT01000001">
    <property type="protein sequence ID" value="ETF04646.1"/>
    <property type="molecule type" value="Genomic_DNA"/>
</dbReference>
<dbReference type="Proteomes" id="UP000018733">
    <property type="component" value="Unassembled WGS sequence"/>
</dbReference>
<reference evidence="1 2" key="1">
    <citation type="journal article" date="2014" name="Genome Announc.">
        <title>Draft Genome Sequence of Advenella kashmirensis Strain W13003, a Polycyclic Aromatic Hydrocarbon-Degrading Bacterium.</title>
        <authorList>
            <person name="Wang X."/>
            <person name="Jin D."/>
            <person name="Zhou L."/>
            <person name="Wu L."/>
            <person name="An W."/>
            <person name="Zhao L."/>
        </authorList>
    </citation>
    <scope>NUCLEOTIDE SEQUENCE [LARGE SCALE GENOMIC DNA]</scope>
    <source>
        <strain evidence="1 2">W13003</strain>
    </source>
</reference>
<proteinExistence type="predicted"/>
<dbReference type="HOGENOM" id="CLU_3354101_0_0_4"/>
<keyword evidence="2" id="KW-1185">Reference proteome</keyword>
<accession>V8QXK5</accession>